<feature type="binding site" evidence="8">
    <location>
        <position position="188"/>
    </location>
    <ligand>
        <name>NADP(+)</name>
        <dbReference type="ChEBI" id="CHEBI:58349"/>
    </ligand>
</feature>
<dbReference type="STRING" id="1278311.GCA_000428705_00059"/>
<keyword evidence="9" id="KW-0276">Fatty acid metabolism</keyword>
<evidence type="ECO:0000256" key="3">
    <source>
        <dbReference type="ARBA" id="ARBA00012948"/>
    </source>
</evidence>
<comment type="similarity">
    <text evidence="2 9">Belongs to the short-chain dehydrogenases/reductases (SDR) family.</text>
</comment>
<dbReference type="KEGG" id="aaxa:NCTC10138_01367"/>
<dbReference type="PRINTS" id="PR00081">
    <property type="entry name" value="GDHRDH"/>
</dbReference>
<dbReference type="InterPro" id="IPR036291">
    <property type="entry name" value="NAD(P)-bd_dom_sf"/>
</dbReference>
<dbReference type="Proteomes" id="UP000289841">
    <property type="component" value="Chromosome"/>
</dbReference>
<evidence type="ECO:0000256" key="1">
    <source>
        <dbReference type="ARBA" id="ARBA00005194"/>
    </source>
</evidence>
<dbReference type="CDD" id="cd05333">
    <property type="entry name" value="BKR_SDR_c"/>
    <property type="match status" value="1"/>
</dbReference>
<dbReference type="Gene3D" id="3.40.50.720">
    <property type="entry name" value="NAD(P)-binding Rossmann-like Domain"/>
    <property type="match status" value="1"/>
</dbReference>
<evidence type="ECO:0000256" key="9">
    <source>
        <dbReference type="RuleBase" id="RU366074"/>
    </source>
</evidence>
<dbReference type="EC" id="1.1.1.100" evidence="3 9"/>
<name>A0A449BEW8_HAPAX</name>
<dbReference type="InterPro" id="IPR020904">
    <property type="entry name" value="Sc_DH/Rdtase_CS"/>
</dbReference>
<evidence type="ECO:0000259" key="10">
    <source>
        <dbReference type="SMART" id="SM00822"/>
    </source>
</evidence>
<comment type="pathway">
    <text evidence="1 9">Lipid metabolism; fatty acid biosynthesis.</text>
</comment>
<dbReference type="GO" id="GO:0004316">
    <property type="term" value="F:3-oxoacyl-[acyl-carrier-protein] reductase (NADPH) activity"/>
    <property type="evidence" value="ECO:0007669"/>
    <property type="project" value="UniProtKB-UniRule"/>
</dbReference>
<evidence type="ECO:0000256" key="6">
    <source>
        <dbReference type="ARBA" id="ARBA00048508"/>
    </source>
</evidence>
<dbReference type="EMBL" id="LR215048">
    <property type="protein sequence ID" value="VEU80978.1"/>
    <property type="molecule type" value="Genomic_DNA"/>
</dbReference>
<dbReference type="Pfam" id="PF13561">
    <property type="entry name" value="adh_short_C2"/>
    <property type="match status" value="1"/>
</dbReference>
<dbReference type="SUPFAM" id="SSF51735">
    <property type="entry name" value="NAD(P)-binding Rossmann-fold domains"/>
    <property type="match status" value="1"/>
</dbReference>
<comment type="function">
    <text evidence="9">Catalyzes the NADPH-dependent reduction of beta-ketoacyl-ACP substrates to beta-hydroxyacyl-ACP products, the first reductive step in the elongation cycle of fatty acid biosynthesis.</text>
</comment>
<dbReference type="NCBIfam" id="NF005559">
    <property type="entry name" value="PRK07231.1"/>
    <property type="match status" value="1"/>
</dbReference>
<dbReference type="NCBIfam" id="NF009466">
    <property type="entry name" value="PRK12826.1-2"/>
    <property type="match status" value="1"/>
</dbReference>
<dbReference type="PROSITE" id="PS00061">
    <property type="entry name" value="ADH_SHORT"/>
    <property type="match status" value="1"/>
</dbReference>
<feature type="domain" description="Ketoreductase" evidence="10">
    <location>
        <begin position="6"/>
        <end position="191"/>
    </location>
</feature>
<dbReference type="InterPro" id="IPR002347">
    <property type="entry name" value="SDR_fam"/>
</dbReference>
<dbReference type="PANTHER" id="PTHR42879:SF2">
    <property type="entry name" value="3-OXOACYL-[ACYL-CARRIER-PROTEIN] REDUCTASE FABG"/>
    <property type="match status" value="1"/>
</dbReference>
<evidence type="ECO:0000313" key="11">
    <source>
        <dbReference type="EMBL" id="VEU80978.1"/>
    </source>
</evidence>
<keyword evidence="4 8" id="KW-0521">NADP</keyword>
<comment type="subunit">
    <text evidence="9">Homotetramer.</text>
</comment>
<dbReference type="RefSeq" id="WP_026389902.1">
    <property type="nucleotide sequence ID" value="NZ_LR215048.1"/>
</dbReference>
<dbReference type="AlphaFoldDB" id="A0A449BEW8"/>
<evidence type="ECO:0000256" key="7">
    <source>
        <dbReference type="PIRSR" id="PIRSR611284-1"/>
    </source>
</evidence>
<dbReference type="GO" id="GO:0051287">
    <property type="term" value="F:NAD binding"/>
    <property type="evidence" value="ECO:0007669"/>
    <property type="project" value="UniProtKB-UniRule"/>
</dbReference>
<evidence type="ECO:0000256" key="8">
    <source>
        <dbReference type="PIRSR" id="PIRSR611284-2"/>
    </source>
</evidence>
<dbReference type="FunFam" id="3.40.50.720:FF:000115">
    <property type="entry name" value="3-oxoacyl-[acyl-carrier-protein] reductase FabG"/>
    <property type="match status" value="1"/>
</dbReference>
<keyword evidence="9" id="KW-0275">Fatty acid biosynthesis</keyword>
<feature type="active site" description="Proton acceptor" evidence="7">
    <location>
        <position position="155"/>
    </location>
</feature>
<dbReference type="SMART" id="SM00822">
    <property type="entry name" value="PKS_KR"/>
    <property type="match status" value="1"/>
</dbReference>
<comment type="catalytic activity">
    <reaction evidence="6 9">
        <text>a (3R)-hydroxyacyl-[ACP] + NADP(+) = a 3-oxoacyl-[ACP] + NADPH + H(+)</text>
        <dbReference type="Rhea" id="RHEA:17397"/>
        <dbReference type="Rhea" id="RHEA-COMP:9916"/>
        <dbReference type="Rhea" id="RHEA-COMP:9945"/>
        <dbReference type="ChEBI" id="CHEBI:15378"/>
        <dbReference type="ChEBI" id="CHEBI:57783"/>
        <dbReference type="ChEBI" id="CHEBI:58349"/>
        <dbReference type="ChEBI" id="CHEBI:78776"/>
        <dbReference type="ChEBI" id="CHEBI:78827"/>
        <dbReference type="EC" id="1.1.1.100"/>
    </reaction>
</comment>
<dbReference type="InterPro" id="IPR050259">
    <property type="entry name" value="SDR"/>
</dbReference>
<feature type="binding site" evidence="8">
    <location>
        <position position="90"/>
    </location>
    <ligand>
        <name>NADP(+)</name>
        <dbReference type="ChEBI" id="CHEBI:58349"/>
    </ligand>
</feature>
<feature type="binding site" evidence="8">
    <location>
        <begin position="155"/>
        <end position="159"/>
    </location>
    <ligand>
        <name>NADP(+)</name>
        <dbReference type="ChEBI" id="CHEBI:58349"/>
    </ligand>
</feature>
<dbReference type="OrthoDB" id="9805904at2"/>
<evidence type="ECO:0000256" key="5">
    <source>
        <dbReference type="ARBA" id="ARBA00023002"/>
    </source>
</evidence>
<proteinExistence type="inferred from homology"/>
<dbReference type="PRINTS" id="PR00080">
    <property type="entry name" value="SDRFAMILY"/>
</dbReference>
<keyword evidence="5 9" id="KW-0560">Oxidoreductase</keyword>
<keyword evidence="9" id="KW-0444">Lipid biosynthesis</keyword>
<gene>
    <name evidence="11" type="primary">fabG</name>
    <name evidence="11" type="ORF">NCTC10138_01367</name>
</gene>
<evidence type="ECO:0000313" key="12">
    <source>
        <dbReference type="Proteomes" id="UP000289841"/>
    </source>
</evidence>
<organism evidence="11 12">
    <name type="scientific">Haploplasma axanthum</name>
    <name type="common">Acholeplasma axanthum</name>
    <dbReference type="NCBI Taxonomy" id="29552"/>
    <lineage>
        <taxon>Bacteria</taxon>
        <taxon>Bacillati</taxon>
        <taxon>Mycoplasmatota</taxon>
        <taxon>Mollicutes</taxon>
        <taxon>Acholeplasmatales</taxon>
        <taxon>Acholeplasmataceae</taxon>
        <taxon>Haploplasma</taxon>
    </lineage>
</organism>
<dbReference type="InterPro" id="IPR011284">
    <property type="entry name" value="3oxo_ACP_reduc"/>
</dbReference>
<dbReference type="PANTHER" id="PTHR42879">
    <property type="entry name" value="3-OXOACYL-(ACYL-CARRIER-PROTEIN) REDUCTASE"/>
    <property type="match status" value="1"/>
</dbReference>
<dbReference type="InterPro" id="IPR057326">
    <property type="entry name" value="KR_dom"/>
</dbReference>
<dbReference type="GO" id="GO:0006633">
    <property type="term" value="P:fatty acid biosynthetic process"/>
    <property type="evidence" value="ECO:0007669"/>
    <property type="project" value="UniProtKB-UniPathway"/>
</dbReference>
<evidence type="ECO:0000256" key="4">
    <source>
        <dbReference type="ARBA" id="ARBA00022857"/>
    </source>
</evidence>
<dbReference type="NCBIfam" id="TIGR01830">
    <property type="entry name" value="3oxo_ACP_reduc"/>
    <property type="match status" value="1"/>
</dbReference>
<protein>
    <recommendedName>
        <fullName evidence="3 9">3-oxoacyl-[acyl-carrier-protein] reductase</fullName>
        <ecNumber evidence="3 9">1.1.1.100</ecNumber>
    </recommendedName>
</protein>
<sequence length="247" mass="26416">MENNKKYALVTGGSAGIGKEIALELARSGINVAINYRKRQEEASKIVEEMKSLGVEAIAIQADVSKYEEVENLLKKVNEVFPVLNIVINNAGITSDALILRMKEEQFDSVIDVNLKGVWNVCKVASKYLLKSPNARIVNISSVAGIRGNIGQTNYSAAKAGVIGLSKSLAKELASRNVTVNVVAPGFIDTEMTEKLSDAIIDEAVKHIPLSRIGVVSDVAKAVKFLVSDDASYITGQVIAIDGGLSI</sequence>
<keyword evidence="12" id="KW-1185">Reference proteome</keyword>
<reference evidence="11 12" key="1">
    <citation type="submission" date="2019-01" db="EMBL/GenBank/DDBJ databases">
        <authorList>
            <consortium name="Pathogen Informatics"/>
        </authorList>
    </citation>
    <scope>NUCLEOTIDE SEQUENCE [LARGE SCALE GENOMIC DNA]</scope>
    <source>
        <strain evidence="11 12">NCTC10138</strain>
    </source>
</reference>
<accession>A0A449BEW8</accession>
<dbReference type="UniPathway" id="UPA00094"/>
<evidence type="ECO:0000256" key="2">
    <source>
        <dbReference type="ARBA" id="ARBA00006484"/>
    </source>
</evidence>
<keyword evidence="9" id="KW-0443">Lipid metabolism</keyword>